<dbReference type="PROSITE" id="PS50026">
    <property type="entry name" value="EGF_3"/>
    <property type="match status" value="2"/>
</dbReference>
<evidence type="ECO:0000313" key="18">
    <source>
        <dbReference type="Proteomes" id="UP001187315"/>
    </source>
</evidence>
<dbReference type="FunFam" id="2.10.25.10:FF:000184">
    <property type="entry name" value="nephronectin isoform X2"/>
    <property type="match status" value="1"/>
</dbReference>
<dbReference type="InterPro" id="IPR012340">
    <property type="entry name" value="NA-bd_OB-fold"/>
</dbReference>
<dbReference type="SUPFAM" id="SSF50249">
    <property type="entry name" value="Nucleic acid-binding proteins"/>
    <property type="match status" value="1"/>
</dbReference>
<name>A0AA88LVB6_TACVA</name>
<dbReference type="InterPro" id="IPR000742">
    <property type="entry name" value="EGF"/>
</dbReference>
<evidence type="ECO:0000256" key="6">
    <source>
        <dbReference type="ARBA" id="ARBA00022884"/>
    </source>
</evidence>
<comment type="caution">
    <text evidence="17">The sequence shown here is derived from an EMBL/GenBank/DDBJ whole genome shotgun (WGS) entry which is preliminary data.</text>
</comment>
<dbReference type="InterPro" id="IPR002547">
    <property type="entry name" value="tRNA-bd_dom"/>
</dbReference>
<comment type="similarity">
    <text evidence="1">Belongs to the nephronectin family.</text>
</comment>
<dbReference type="PROSITE" id="PS00010">
    <property type="entry name" value="ASX_HYDROXYL"/>
    <property type="match status" value="2"/>
</dbReference>
<dbReference type="InterPro" id="IPR013320">
    <property type="entry name" value="ConA-like_dom_sf"/>
</dbReference>
<feature type="domain" description="EGF-like" evidence="14">
    <location>
        <begin position="94"/>
        <end position="133"/>
    </location>
</feature>
<reference evidence="17" key="1">
    <citation type="submission" date="2023-08" db="EMBL/GenBank/DDBJ databases">
        <title>Pelteobagrus vachellii genome.</title>
        <authorList>
            <person name="Liu H."/>
        </authorList>
    </citation>
    <scope>NUCLEOTIDE SEQUENCE</scope>
    <source>
        <strain evidence="17">PRFRI_2022a</strain>
        <tissue evidence="17">Muscle</tissue>
    </source>
</reference>
<evidence type="ECO:0000313" key="17">
    <source>
        <dbReference type="EMBL" id="KAK2824830.1"/>
    </source>
</evidence>
<feature type="domain" description="EGF-like" evidence="14">
    <location>
        <begin position="174"/>
        <end position="212"/>
    </location>
</feature>
<evidence type="ECO:0000256" key="5">
    <source>
        <dbReference type="ARBA" id="ARBA00022737"/>
    </source>
</evidence>
<sequence length="885" mass="97859">MEEKIPGLLLLLLLLRGACVPEQVLTEHRWDMRETSTSGICRYGNRVDCCWGWTRESWGQCRPVCDLGCKHGECVGPDQCLCHQGYTGKTCNQDLNECGLKPRPCKHRCMNMVGSYKCYCPTGYMMTHDGTCRNSQTCAMANCQYGCAVMKGQVMCQCPSPGLQLGPDRRTCVDIDECVMGVAKCPRFRKCVNTFGSYICKCHKGFELLYINGKYQCIDKNHPCHEKPNSKKCRCNLGTRGWSHDCKSVMRVTLDPAMPLTPRPTTKITIATLTPTTSPRNTTKKPRTTITMTATTSPTTTTTSATTTTSTATTTTTTTRATVFPTSIAPTTVAMTTAATIVATTTAPTTLANTTVAAVPTATAPTTVGSTMPTTIATTIVPTTSAMTTIPTTLTMTTVSTTVATTAVPTTMARTTVQLITTTLDNHIQEITQRPRGDVHIPRHPEKNVFELDFDDIELGNTADFARDDPASGSLSCSFDQGVCSWMTDRDGDLRWETVTDPHGGRYLTVPEPKTGRSFRGARLTIPLAPPTPPPRKGRDLCLAFRHRLQGLFIGSLQVFVKKGWGYSPAVWTRTSGQGWRHTQVTLWGRGIESVVFKGERRKGRSGEIGIDDQVHLLKEKAKLQSTVREEKKLLVENSKLKKDIDELKRKLQETQRKKAIKLHQEKVLTASVAAIKKEVPASSEPTSTSKPQTSNTRSEGRQRRNRRGFREAVGGLERERKPDISWLDLRIGRLLEVRKHPDSESLYVQNVDVGDSTPRTVVSELANHMPSEQLQDTLAIFLCNVRPVKVRSVQSQARLLCAVNQNRMEPLAPPTTAQPGDRVTFQNYPGEPERELNPKQRVWECLLPDLHIDERGVATYRGVAFEVRGKGLCRAPTISNGGLK</sequence>
<evidence type="ECO:0000256" key="4">
    <source>
        <dbReference type="ARBA" id="ARBA00022729"/>
    </source>
</evidence>
<dbReference type="SUPFAM" id="SSF57196">
    <property type="entry name" value="EGF/Laminin"/>
    <property type="match status" value="1"/>
</dbReference>
<dbReference type="SUPFAM" id="SSF57184">
    <property type="entry name" value="Growth factor receptor domain"/>
    <property type="match status" value="1"/>
</dbReference>
<feature type="signal peptide" evidence="13">
    <location>
        <begin position="1"/>
        <end position="21"/>
    </location>
</feature>
<evidence type="ECO:0000256" key="11">
    <source>
        <dbReference type="SAM" id="Coils"/>
    </source>
</evidence>
<evidence type="ECO:0000256" key="12">
    <source>
        <dbReference type="SAM" id="MobiDB-lite"/>
    </source>
</evidence>
<feature type="region of interest" description="Disordered" evidence="12">
    <location>
        <begin position="679"/>
        <end position="713"/>
    </location>
</feature>
<dbReference type="PROSITE" id="PS50060">
    <property type="entry name" value="MAM_2"/>
    <property type="match status" value="1"/>
</dbReference>
<evidence type="ECO:0000259" key="15">
    <source>
        <dbReference type="PROSITE" id="PS50060"/>
    </source>
</evidence>
<dbReference type="SUPFAM" id="SSF49899">
    <property type="entry name" value="Concanavalin A-like lectins/glucanases"/>
    <property type="match status" value="1"/>
</dbReference>
<dbReference type="InterPro" id="IPR001881">
    <property type="entry name" value="EGF-like_Ca-bd_dom"/>
</dbReference>
<evidence type="ECO:0000256" key="1">
    <source>
        <dbReference type="ARBA" id="ARBA00009738"/>
    </source>
</evidence>
<feature type="domain" description="MAM" evidence="15">
    <location>
        <begin position="475"/>
        <end position="613"/>
    </location>
</feature>
<comment type="caution">
    <text evidence="9">Lacks conserved residue(s) required for the propagation of feature annotation.</text>
</comment>
<evidence type="ECO:0000256" key="2">
    <source>
        <dbReference type="ARBA" id="ARBA00022536"/>
    </source>
</evidence>
<evidence type="ECO:0000256" key="3">
    <source>
        <dbReference type="ARBA" id="ARBA00022555"/>
    </source>
</evidence>
<dbReference type="GO" id="GO:0005509">
    <property type="term" value="F:calcium ion binding"/>
    <property type="evidence" value="ECO:0007669"/>
    <property type="project" value="InterPro"/>
</dbReference>
<dbReference type="PANTHER" id="PTHR24050:SF19">
    <property type="entry name" value="NEPHRONECTIN"/>
    <property type="match status" value="1"/>
</dbReference>
<dbReference type="PROSITE" id="PS01186">
    <property type="entry name" value="EGF_2"/>
    <property type="match status" value="2"/>
</dbReference>
<proteinExistence type="inferred from homology"/>
<dbReference type="Pfam" id="PF01588">
    <property type="entry name" value="tRNA_bind"/>
    <property type="match status" value="1"/>
</dbReference>
<dbReference type="InterPro" id="IPR018097">
    <property type="entry name" value="EGF_Ca-bd_CS"/>
</dbReference>
<evidence type="ECO:0000256" key="7">
    <source>
        <dbReference type="ARBA" id="ARBA00022889"/>
    </source>
</evidence>
<dbReference type="SMART" id="SM00181">
    <property type="entry name" value="EGF"/>
    <property type="match status" value="4"/>
</dbReference>
<dbReference type="CDD" id="cd00054">
    <property type="entry name" value="EGF_CA"/>
    <property type="match status" value="2"/>
</dbReference>
<dbReference type="PANTHER" id="PTHR24050">
    <property type="entry name" value="PA14 DOMAIN-CONTAINING PROTEIN"/>
    <property type="match status" value="1"/>
</dbReference>
<dbReference type="PROSITE" id="PS50886">
    <property type="entry name" value="TRBD"/>
    <property type="match status" value="1"/>
</dbReference>
<dbReference type="CDD" id="cd02799">
    <property type="entry name" value="tRNA_bind_EMAP-II_like"/>
    <property type="match status" value="1"/>
</dbReference>
<evidence type="ECO:0000256" key="8">
    <source>
        <dbReference type="ARBA" id="ARBA00023157"/>
    </source>
</evidence>
<dbReference type="GO" id="GO:0016020">
    <property type="term" value="C:membrane"/>
    <property type="evidence" value="ECO:0007669"/>
    <property type="project" value="InterPro"/>
</dbReference>
<keyword evidence="6 10" id="KW-0694">RNA-binding</keyword>
<evidence type="ECO:0008006" key="19">
    <source>
        <dbReference type="Google" id="ProtNLM"/>
    </source>
</evidence>
<dbReference type="PROSITE" id="PS01187">
    <property type="entry name" value="EGF_CA"/>
    <property type="match status" value="2"/>
</dbReference>
<keyword evidence="4 13" id="KW-0732">Signal</keyword>
<dbReference type="Pfam" id="PF07645">
    <property type="entry name" value="EGF_CA"/>
    <property type="match status" value="2"/>
</dbReference>
<dbReference type="SMART" id="SM00179">
    <property type="entry name" value="EGF_CA"/>
    <property type="match status" value="2"/>
</dbReference>
<evidence type="ECO:0000256" key="10">
    <source>
        <dbReference type="PROSITE-ProRule" id="PRU00209"/>
    </source>
</evidence>
<evidence type="ECO:0000259" key="16">
    <source>
        <dbReference type="PROSITE" id="PS50886"/>
    </source>
</evidence>
<dbReference type="InterPro" id="IPR009030">
    <property type="entry name" value="Growth_fac_rcpt_cys_sf"/>
</dbReference>
<dbReference type="SMART" id="SM00137">
    <property type="entry name" value="MAM"/>
    <property type="match status" value="1"/>
</dbReference>
<dbReference type="InterPro" id="IPR000152">
    <property type="entry name" value="EGF-type_Asp/Asn_hydroxyl_site"/>
</dbReference>
<evidence type="ECO:0000256" key="9">
    <source>
        <dbReference type="PROSITE-ProRule" id="PRU00076"/>
    </source>
</evidence>
<protein>
    <recommendedName>
        <fullName evidence="19">Nephronectin</fullName>
    </recommendedName>
</protein>
<dbReference type="InterPro" id="IPR000998">
    <property type="entry name" value="MAM_dom"/>
</dbReference>
<organism evidence="17 18">
    <name type="scientific">Tachysurus vachellii</name>
    <name type="common">Darkbarbel catfish</name>
    <name type="synonym">Pelteobagrus vachellii</name>
    <dbReference type="NCBI Taxonomy" id="175792"/>
    <lineage>
        <taxon>Eukaryota</taxon>
        <taxon>Metazoa</taxon>
        <taxon>Chordata</taxon>
        <taxon>Craniata</taxon>
        <taxon>Vertebrata</taxon>
        <taxon>Euteleostomi</taxon>
        <taxon>Actinopterygii</taxon>
        <taxon>Neopterygii</taxon>
        <taxon>Teleostei</taxon>
        <taxon>Ostariophysi</taxon>
        <taxon>Siluriformes</taxon>
        <taxon>Bagridae</taxon>
        <taxon>Tachysurus</taxon>
    </lineage>
</organism>
<dbReference type="Proteomes" id="UP001187315">
    <property type="component" value="Unassembled WGS sequence"/>
</dbReference>
<dbReference type="Gene3D" id="2.60.120.200">
    <property type="match status" value="1"/>
</dbReference>
<keyword evidence="2 9" id="KW-0245">EGF-like domain</keyword>
<accession>A0AA88LVB6</accession>
<dbReference type="GO" id="GO:0000049">
    <property type="term" value="F:tRNA binding"/>
    <property type="evidence" value="ECO:0007669"/>
    <property type="project" value="UniProtKB-UniRule"/>
</dbReference>
<dbReference type="PROSITE" id="PS00022">
    <property type="entry name" value="EGF_1"/>
    <property type="match status" value="1"/>
</dbReference>
<dbReference type="InterPro" id="IPR052235">
    <property type="entry name" value="Nephronectin_domain"/>
</dbReference>
<feature type="compositionally biased region" description="Polar residues" evidence="12">
    <location>
        <begin position="684"/>
        <end position="697"/>
    </location>
</feature>
<keyword evidence="7" id="KW-0130">Cell adhesion</keyword>
<dbReference type="GO" id="GO:0007155">
    <property type="term" value="P:cell adhesion"/>
    <property type="evidence" value="ECO:0007669"/>
    <property type="project" value="UniProtKB-KW"/>
</dbReference>
<keyword evidence="5" id="KW-0677">Repeat</keyword>
<keyword evidence="18" id="KW-1185">Reference proteome</keyword>
<dbReference type="Gene3D" id="2.40.50.140">
    <property type="entry name" value="Nucleic acid-binding proteins"/>
    <property type="match status" value="1"/>
</dbReference>
<feature type="domain" description="TRNA-binding" evidence="16">
    <location>
        <begin position="724"/>
        <end position="825"/>
    </location>
</feature>
<dbReference type="EMBL" id="JAVHJS010000020">
    <property type="protein sequence ID" value="KAK2824830.1"/>
    <property type="molecule type" value="Genomic_DNA"/>
</dbReference>
<keyword evidence="11" id="KW-0175">Coiled coil</keyword>
<keyword evidence="3 10" id="KW-0820">tRNA-binding</keyword>
<dbReference type="InterPro" id="IPR049883">
    <property type="entry name" value="NOTCH1_EGF-like"/>
</dbReference>
<dbReference type="GO" id="GO:0005576">
    <property type="term" value="C:extracellular region"/>
    <property type="evidence" value="ECO:0007669"/>
    <property type="project" value="UniProtKB-SubCell"/>
</dbReference>
<evidence type="ECO:0000256" key="13">
    <source>
        <dbReference type="SAM" id="SignalP"/>
    </source>
</evidence>
<dbReference type="CDD" id="cd06263">
    <property type="entry name" value="MAM"/>
    <property type="match status" value="1"/>
</dbReference>
<feature type="coiled-coil region" evidence="11">
    <location>
        <begin position="631"/>
        <end position="665"/>
    </location>
</feature>
<dbReference type="FunFam" id="2.10.25.10:FF:000187">
    <property type="entry name" value="nephronectin isoform X1"/>
    <property type="match status" value="1"/>
</dbReference>
<dbReference type="AlphaFoldDB" id="A0AA88LVB6"/>
<evidence type="ECO:0000259" key="14">
    <source>
        <dbReference type="PROSITE" id="PS50026"/>
    </source>
</evidence>
<gene>
    <name evidence="17" type="ORF">Q7C36_018757</name>
</gene>
<feature type="chain" id="PRO_5041721648" description="Nephronectin" evidence="13">
    <location>
        <begin position="22"/>
        <end position="885"/>
    </location>
</feature>
<dbReference type="Gene3D" id="2.10.25.10">
    <property type="entry name" value="Laminin"/>
    <property type="match status" value="4"/>
</dbReference>
<keyword evidence="8" id="KW-1015">Disulfide bond</keyword>